<evidence type="ECO:0000256" key="11">
    <source>
        <dbReference type="RuleBase" id="RU361186"/>
    </source>
</evidence>
<dbReference type="PIRSF" id="PIRSF001100">
    <property type="entry name" value="Beta_cellobiohydrolase"/>
    <property type="match status" value="1"/>
</dbReference>
<dbReference type="GO" id="GO:0030245">
    <property type="term" value="P:cellulose catabolic process"/>
    <property type="evidence" value="ECO:0007669"/>
    <property type="project" value="UniProtKB-KW"/>
</dbReference>
<dbReference type="InterPro" id="IPR036434">
    <property type="entry name" value="Beta_cellobiohydrolase_sf"/>
</dbReference>
<keyword evidence="2 11" id="KW-0378">Hydrolase</keyword>
<keyword evidence="15" id="KW-1185">Reference proteome</keyword>
<keyword evidence="4" id="KW-1015">Disulfide bond</keyword>
<feature type="compositionally biased region" description="Low complexity" evidence="12">
    <location>
        <begin position="134"/>
        <end position="149"/>
    </location>
</feature>
<dbReference type="InterPro" id="IPR008965">
    <property type="entry name" value="CBM2/CBM3_carb-bd_dom_sf"/>
</dbReference>
<evidence type="ECO:0000256" key="2">
    <source>
        <dbReference type="ARBA" id="ARBA00022801"/>
    </source>
</evidence>
<feature type="chain" id="PRO_5033094393" description="Glucanase" evidence="11">
    <location>
        <begin position="34"/>
        <end position="569"/>
    </location>
</feature>
<feature type="binding site" evidence="9">
    <location>
        <position position="502"/>
    </location>
    <ligand>
        <name>substrate</name>
    </ligand>
</feature>
<dbReference type="PANTHER" id="PTHR34876:SF4">
    <property type="entry name" value="1,4-BETA-D-GLUCAN CELLOBIOHYDROLASE C-RELATED"/>
    <property type="match status" value="1"/>
</dbReference>
<reference evidence="14 15" key="1">
    <citation type="submission" date="2020-08" db="EMBL/GenBank/DDBJ databases">
        <title>Sequencing the genomes of 1000 actinobacteria strains.</title>
        <authorList>
            <person name="Klenk H.-P."/>
        </authorList>
    </citation>
    <scope>NUCLEOTIDE SEQUENCE [LARGE SCALE GENOMIC DNA]</scope>
    <source>
        <strain evidence="14 15">DSM 45272</strain>
    </source>
</reference>
<dbReference type="Gene3D" id="2.60.40.290">
    <property type="match status" value="1"/>
</dbReference>
<proteinExistence type="inferred from homology"/>
<evidence type="ECO:0000256" key="9">
    <source>
        <dbReference type="PIRSR" id="PIRSR001100-2"/>
    </source>
</evidence>
<evidence type="ECO:0000313" key="14">
    <source>
        <dbReference type="EMBL" id="MBB5857669.1"/>
    </source>
</evidence>
<dbReference type="RefSeq" id="WP_221471352.1">
    <property type="nucleotide sequence ID" value="NZ_JACHMX010000001.1"/>
</dbReference>
<evidence type="ECO:0000259" key="13">
    <source>
        <dbReference type="PROSITE" id="PS51173"/>
    </source>
</evidence>
<evidence type="ECO:0000256" key="5">
    <source>
        <dbReference type="ARBA" id="ARBA00023277"/>
    </source>
</evidence>
<accession>A0A841B9W0</accession>
<organism evidence="14 15">
    <name type="scientific">Amycolatopsis umgeniensis</name>
    <dbReference type="NCBI Taxonomy" id="336628"/>
    <lineage>
        <taxon>Bacteria</taxon>
        <taxon>Bacillati</taxon>
        <taxon>Actinomycetota</taxon>
        <taxon>Actinomycetes</taxon>
        <taxon>Pseudonocardiales</taxon>
        <taxon>Pseudonocardiaceae</taxon>
        <taxon>Amycolatopsis</taxon>
    </lineage>
</organism>
<feature type="active site" description="Proton acceptor" evidence="8">
    <location>
        <position position="508"/>
    </location>
</feature>
<dbReference type="AlphaFoldDB" id="A0A841B9W0"/>
<dbReference type="SUPFAM" id="SSF49384">
    <property type="entry name" value="Carbohydrate-binding domain"/>
    <property type="match status" value="1"/>
</dbReference>
<dbReference type="InterPro" id="IPR012291">
    <property type="entry name" value="CBM2_carb-bd_dom_sf"/>
</dbReference>
<feature type="binding site" evidence="9">
    <location>
        <position position="506"/>
    </location>
    <ligand>
        <name>substrate</name>
    </ligand>
</feature>
<evidence type="ECO:0000256" key="1">
    <source>
        <dbReference type="ARBA" id="ARBA00022729"/>
    </source>
</evidence>
<dbReference type="PROSITE" id="PS00655">
    <property type="entry name" value="GLYCOSYL_HYDROL_F6_1"/>
    <property type="match status" value="1"/>
</dbReference>
<comment type="similarity">
    <text evidence="11">Belongs to the glycosyl hydrolase family 6.</text>
</comment>
<feature type="domain" description="CBM2" evidence="13">
    <location>
        <begin position="30"/>
        <end position="140"/>
    </location>
</feature>
<keyword evidence="1 11" id="KW-0732">Signal</keyword>
<dbReference type="Pfam" id="PF00553">
    <property type="entry name" value="CBM_2"/>
    <property type="match status" value="1"/>
</dbReference>
<keyword evidence="5 11" id="KW-0119">Carbohydrate metabolism</keyword>
<dbReference type="EC" id="3.2.1.-" evidence="11"/>
<dbReference type="SMART" id="SM00637">
    <property type="entry name" value="CBD_II"/>
    <property type="match status" value="1"/>
</dbReference>
<dbReference type="PROSITE" id="PS51173">
    <property type="entry name" value="CBM2"/>
    <property type="match status" value="1"/>
</dbReference>
<dbReference type="Gene3D" id="3.20.20.40">
    <property type="entry name" value="1, 4-beta cellobiohydrolase"/>
    <property type="match status" value="1"/>
</dbReference>
<dbReference type="PANTHER" id="PTHR34876">
    <property type="match status" value="1"/>
</dbReference>
<dbReference type="GO" id="GO:0030247">
    <property type="term" value="F:polysaccharide binding"/>
    <property type="evidence" value="ECO:0007669"/>
    <property type="project" value="UniProtKB-UniRule"/>
</dbReference>
<feature type="binding site" evidence="9">
    <location>
        <position position="377"/>
    </location>
    <ligand>
        <name>substrate</name>
    </ligand>
</feature>
<keyword evidence="7 11" id="KW-0624">Polysaccharide degradation</keyword>
<feature type="active site" description="Proton donor" evidence="8">
    <location>
        <position position="284"/>
    </location>
</feature>
<protein>
    <recommendedName>
        <fullName evidence="11">Glucanase</fullName>
        <ecNumber evidence="11">3.2.1.-</ecNumber>
    </recommendedName>
</protein>
<dbReference type="Proteomes" id="UP000580861">
    <property type="component" value="Unassembled WGS sequence"/>
</dbReference>
<evidence type="ECO:0000256" key="10">
    <source>
        <dbReference type="PROSITE-ProRule" id="PRU10056"/>
    </source>
</evidence>
<feature type="binding site" evidence="9">
    <location>
        <position position="337"/>
    </location>
    <ligand>
        <name>substrate</name>
    </ligand>
</feature>
<evidence type="ECO:0000256" key="4">
    <source>
        <dbReference type="ARBA" id="ARBA00023157"/>
    </source>
</evidence>
<dbReference type="SUPFAM" id="SSF51989">
    <property type="entry name" value="Glycosyl hydrolases family 6, cellulases"/>
    <property type="match status" value="1"/>
</dbReference>
<feature type="binding site" evidence="9">
    <location>
        <position position="194"/>
    </location>
    <ligand>
        <name>substrate</name>
    </ligand>
</feature>
<dbReference type="Pfam" id="PF01341">
    <property type="entry name" value="Glyco_hydro_6"/>
    <property type="match status" value="1"/>
</dbReference>
<evidence type="ECO:0000256" key="7">
    <source>
        <dbReference type="ARBA" id="ARBA00023326"/>
    </source>
</evidence>
<feature type="binding site" evidence="9">
    <location>
        <position position="475"/>
    </location>
    <ligand>
        <name>substrate</name>
    </ligand>
</feature>
<dbReference type="InterPro" id="IPR001919">
    <property type="entry name" value="CBD2"/>
</dbReference>
<comment type="caution">
    <text evidence="14">The sequence shown here is derived from an EMBL/GenBank/DDBJ whole genome shotgun (WGS) entry which is preliminary data.</text>
</comment>
<evidence type="ECO:0000256" key="8">
    <source>
        <dbReference type="PIRSR" id="PIRSR001100-1"/>
    </source>
</evidence>
<keyword evidence="3 11" id="KW-0136">Cellulose degradation</keyword>
<gene>
    <name evidence="14" type="ORF">HDA45_007756</name>
</gene>
<feature type="binding site" evidence="9">
    <location>
        <position position="340"/>
    </location>
    <ligand>
        <name>substrate</name>
    </ligand>
</feature>
<feature type="active site" evidence="10">
    <location>
        <position position="237"/>
    </location>
</feature>
<sequence length="569" mass="59655">MRFRRKGVSAPLAVTAVLAMVTVPVVLGSSAQAAPGCKVDYTITNQWDTGFGATVTVTNLGDPISGGWTLGWDFPGDQQVQQGWNGTFTQQGKGVTVRDAGWNGSLGTGATASPGFNGSFSGTNGKPTVFTLKGTTCTGSTVPTTTTTPGPGGPKADNPYADADVYVNPEWSAKAAAEPGGGRIANQPTGVWLDRIAAIAGTGTNLGLRGHLDGALRQAAGKPVVVQLVIYNLPGRDCAALASNGELKADELPKYKTDYIDPIATILADPKYSALHVVTVIEIDSLPNLVTNVTPRPTATPQCDVMKANGNYVSGVGYALAKFGAIPNVYNYIDAGHHGWLGWDDNLAPSAALFAQAARASGGTTANVHGFIANTANYGALKEPYFTVNDSVGGTSVRTSKWVDWNRYVDELSYAQAFRQEAIRAGFPSDVGMLIDTSRNGWGGTARPTGPGPSTTVDAYVNGGRTDRRIHLGNWCNQSGAGLGERPKAAPETGIDAYVWIKPPGESDGASKEIPNTEGKGFDRMCDPTYTGNPRNQNNLSGALPDAPLSGHWFSAQFQELLKNAYPAL</sequence>
<dbReference type="InterPro" id="IPR001524">
    <property type="entry name" value="Glyco_hydro_6_CS"/>
</dbReference>
<evidence type="ECO:0000256" key="12">
    <source>
        <dbReference type="SAM" id="MobiDB-lite"/>
    </source>
</evidence>
<name>A0A841B9W0_9PSEU</name>
<feature type="binding site" evidence="9">
    <location>
        <position position="192"/>
    </location>
    <ligand>
        <name>substrate</name>
    </ligand>
</feature>
<feature type="signal peptide" evidence="11">
    <location>
        <begin position="1"/>
        <end position="33"/>
    </location>
</feature>
<dbReference type="GO" id="GO:0004553">
    <property type="term" value="F:hydrolase activity, hydrolyzing O-glycosyl compounds"/>
    <property type="evidence" value="ECO:0007669"/>
    <property type="project" value="InterPro"/>
</dbReference>
<keyword evidence="6 11" id="KW-0326">Glycosidase</keyword>
<evidence type="ECO:0000256" key="6">
    <source>
        <dbReference type="ARBA" id="ARBA00023295"/>
    </source>
</evidence>
<dbReference type="PRINTS" id="PR00733">
    <property type="entry name" value="GLHYDRLASE6"/>
</dbReference>
<dbReference type="EMBL" id="JACHMX010000001">
    <property type="protein sequence ID" value="MBB5857669.1"/>
    <property type="molecule type" value="Genomic_DNA"/>
</dbReference>
<evidence type="ECO:0000256" key="3">
    <source>
        <dbReference type="ARBA" id="ARBA00023001"/>
    </source>
</evidence>
<evidence type="ECO:0000313" key="15">
    <source>
        <dbReference type="Proteomes" id="UP000580861"/>
    </source>
</evidence>
<dbReference type="InterPro" id="IPR016288">
    <property type="entry name" value="Beta_cellobiohydrolase"/>
</dbReference>
<feature type="region of interest" description="Disordered" evidence="12">
    <location>
        <begin position="134"/>
        <end position="162"/>
    </location>
</feature>